<feature type="chain" id="PRO_5045455809" description="Lipoprotein" evidence="1">
    <location>
        <begin position="22"/>
        <end position="1162"/>
    </location>
</feature>
<dbReference type="RefSeq" id="WP_376865999.1">
    <property type="nucleotide sequence ID" value="NZ_JBHRYB010000005.1"/>
</dbReference>
<gene>
    <name evidence="2" type="ORF">ACFOMG_08485</name>
</gene>
<reference evidence="3" key="1">
    <citation type="journal article" date="2019" name="Int. J. Syst. Evol. Microbiol.">
        <title>The Global Catalogue of Microorganisms (GCM) 10K type strain sequencing project: providing services to taxonomists for standard genome sequencing and annotation.</title>
        <authorList>
            <consortium name="The Broad Institute Genomics Platform"/>
            <consortium name="The Broad Institute Genome Sequencing Center for Infectious Disease"/>
            <person name="Wu L."/>
            <person name="Ma J."/>
        </authorList>
    </citation>
    <scope>NUCLEOTIDE SEQUENCE [LARGE SCALE GENOMIC DNA]</scope>
    <source>
        <strain evidence="3">KCTC 42424</strain>
    </source>
</reference>
<protein>
    <recommendedName>
        <fullName evidence="4">Lipoprotein</fullName>
    </recommendedName>
</protein>
<dbReference type="Proteomes" id="UP001595722">
    <property type="component" value="Unassembled WGS sequence"/>
</dbReference>
<evidence type="ECO:0000313" key="2">
    <source>
        <dbReference type="EMBL" id="MFC3680144.1"/>
    </source>
</evidence>
<evidence type="ECO:0008006" key="4">
    <source>
        <dbReference type="Google" id="ProtNLM"/>
    </source>
</evidence>
<organism evidence="2 3">
    <name type="scientific">Bacterioplanoides pacificum</name>
    <dbReference type="NCBI Taxonomy" id="1171596"/>
    <lineage>
        <taxon>Bacteria</taxon>
        <taxon>Pseudomonadati</taxon>
        <taxon>Pseudomonadota</taxon>
        <taxon>Gammaproteobacteria</taxon>
        <taxon>Oceanospirillales</taxon>
        <taxon>Oceanospirillaceae</taxon>
        <taxon>Bacterioplanoides</taxon>
    </lineage>
</organism>
<dbReference type="EMBL" id="JBHRYB010000005">
    <property type="protein sequence ID" value="MFC3680144.1"/>
    <property type="molecule type" value="Genomic_DNA"/>
</dbReference>
<keyword evidence="3" id="KW-1185">Reference proteome</keyword>
<keyword evidence="1" id="KW-0732">Signal</keyword>
<evidence type="ECO:0000256" key="1">
    <source>
        <dbReference type="SAM" id="SignalP"/>
    </source>
</evidence>
<feature type="signal peptide" evidence="1">
    <location>
        <begin position="1"/>
        <end position="21"/>
    </location>
</feature>
<accession>A0ABV7VRK0</accession>
<comment type="caution">
    <text evidence="2">The sequence shown here is derived from an EMBL/GenBank/DDBJ whole genome shotgun (WGS) entry which is preliminary data.</text>
</comment>
<proteinExistence type="predicted"/>
<name>A0ABV7VRK0_9GAMM</name>
<evidence type="ECO:0000313" key="3">
    <source>
        <dbReference type="Proteomes" id="UP001595722"/>
    </source>
</evidence>
<sequence>MFKSCQSILALAMVASLTACSGNSSSTINNARADKVRGYLGAANIAAANVQAVAVSNQGQPETTVNNNNELVLAGAKTVSAPTGFYQVNIDNDRIGYPTVVIVTSPEEQARMRCEVTSGCGDVAYLGDIKLGSDFEYRALVTDAAADMAINVNWLTHVANAFAYTIYIDDSDDDVNNPDKPQPGIYSRYRIDLANKTLSAIFKVPDILSVQPIAPSQIAQQTSMKLALQEQGIYLGAVLASIQLLKPDDLSYTAFLNRLITDFNLHQGAWLQNDNDVNSVSLFDIYQAAEEILRGNIAHLRNQGVVVPSIATVVADQLQAQQTALAGKEGYYTVAPDISLSASAQREFDKIEDAKTFIADLNTRFLNFTGSDANSCTGADDDPQDCVPSFVDPQYISDVKTYVQDGRVALKATAPDLMLAFSTLRDGLQSYLAVLNGDTAPLPAGMSVETLKLADNDGLEDETGESEKLVITSGANGEYKLYLSLLGDENTPRKPGVVTDEGPDKGKQKYYLFRIFIEGELETGGGAEKTVFHFDVGSNSAGVKSKAYVEVEYEDDTLVPPLMATAEPLTYQLSWPQIRSEKMGGTTQQDFTQLFEADLAGIADPLLPDSEYRYNLKALRYRLLAEGPLLETPEDDDDEGKRDRMEGVISLSSSAWSLYYPQHKWPDMTDFLTFRPGFDVNASEDDVFRYFVATEDIDGDNVQYLDLQLLDDQQSVQQGWRYRFFPDADDTQYFAMQSCELDNSVADAPVVVASSCGDKVKRKAPEALADLEHLAEKLLLEIYPDTVTANRGPFRPMFPVSASKAAADLTSGAWTLLKGRVVRRTDGLFEYRVGEETIKTDGVDELVTYLEVDVRAEAEEGSNLRKPAIIQRYRLFPLSGETEKFNLQRCSVGFDAENKREAKSCDAKTEIAGEPKVETLLAGLNGLSFLVPGHGSYQMQLPTEVIIDDDGNEVTRPVFAADLGVGDSDVVAGVLVAPLSLAYDLITLRIGGELYDRNPADDADGPVGIGPLIIDAKLKVLAKDVFDISLTVGYDYRYLVDVVPTGENAQSFYLAYQAGFGNLSAPEEIGSFLVFRGGVSIAGGDPESIGIFATSVAEYELTEAQTGTSACGVVNRDYDVVGSCSNLAYLGYKGSLLAVVREERDGVYIARFVNGDFILLGM</sequence>
<dbReference type="PROSITE" id="PS51257">
    <property type="entry name" value="PROKAR_LIPOPROTEIN"/>
    <property type="match status" value="1"/>
</dbReference>